<name>A0ABT3CZ99_9BACT</name>
<dbReference type="RefSeq" id="WP_264139797.1">
    <property type="nucleotide sequence ID" value="NZ_JAOYOD010000001.1"/>
</dbReference>
<protein>
    <submittedName>
        <fullName evidence="1">Uncharacterized protein</fullName>
    </submittedName>
</protein>
<reference evidence="1 2" key="1">
    <citation type="submission" date="2022-10" db="EMBL/GenBank/DDBJ databases">
        <title>Comparative genomics and taxonomic characterization of three novel marine species of genus Reichenbachiella exhibiting antioxidant and polysaccharide degradation activities.</title>
        <authorList>
            <person name="Muhammad N."/>
            <person name="Lee Y.-J."/>
            <person name="Ko J."/>
            <person name="Kim S.-G."/>
        </authorList>
    </citation>
    <scope>NUCLEOTIDE SEQUENCE [LARGE SCALE GENOMIC DNA]</scope>
    <source>
        <strain evidence="1 2">ABR2-5</strain>
    </source>
</reference>
<proteinExistence type="predicted"/>
<comment type="caution">
    <text evidence="1">The sequence shown here is derived from an EMBL/GenBank/DDBJ whole genome shotgun (WGS) entry which is preliminary data.</text>
</comment>
<evidence type="ECO:0000313" key="2">
    <source>
        <dbReference type="Proteomes" id="UP001300692"/>
    </source>
</evidence>
<dbReference type="EMBL" id="JAOYOD010000001">
    <property type="protein sequence ID" value="MCV9388904.1"/>
    <property type="molecule type" value="Genomic_DNA"/>
</dbReference>
<gene>
    <name evidence="1" type="ORF">N7U62_19660</name>
</gene>
<keyword evidence="2" id="KW-1185">Reference proteome</keyword>
<dbReference type="Proteomes" id="UP001300692">
    <property type="component" value="Unassembled WGS sequence"/>
</dbReference>
<accession>A0ABT3CZ99</accession>
<sequence>MELPFSKHIALSDQHGNEMEFDLMAESQEILDSYSEENFKFDGDP</sequence>
<organism evidence="1 2">
    <name type="scientific">Reichenbachiella ulvae</name>
    <dbReference type="NCBI Taxonomy" id="2980104"/>
    <lineage>
        <taxon>Bacteria</taxon>
        <taxon>Pseudomonadati</taxon>
        <taxon>Bacteroidota</taxon>
        <taxon>Cytophagia</taxon>
        <taxon>Cytophagales</taxon>
        <taxon>Reichenbachiellaceae</taxon>
        <taxon>Reichenbachiella</taxon>
    </lineage>
</organism>
<evidence type="ECO:0000313" key="1">
    <source>
        <dbReference type="EMBL" id="MCV9388904.1"/>
    </source>
</evidence>